<feature type="region of interest" description="Disordered" evidence="6">
    <location>
        <begin position="181"/>
        <end position="205"/>
    </location>
</feature>
<dbReference type="EMBL" id="JADCNL010000006">
    <property type="protein sequence ID" value="KAG0476785.1"/>
    <property type="molecule type" value="Genomic_DNA"/>
</dbReference>
<evidence type="ECO:0000256" key="5">
    <source>
        <dbReference type="PROSITE-ProRule" id="PRU00502"/>
    </source>
</evidence>
<organism evidence="9 10">
    <name type="scientific">Vanilla planifolia</name>
    <name type="common">Vanilla</name>
    <dbReference type="NCBI Taxonomy" id="51239"/>
    <lineage>
        <taxon>Eukaryota</taxon>
        <taxon>Viridiplantae</taxon>
        <taxon>Streptophyta</taxon>
        <taxon>Embryophyta</taxon>
        <taxon>Tracheophyta</taxon>
        <taxon>Spermatophyta</taxon>
        <taxon>Magnoliopsida</taxon>
        <taxon>Liliopsida</taxon>
        <taxon>Asparagales</taxon>
        <taxon>Orchidaceae</taxon>
        <taxon>Vanilloideae</taxon>
        <taxon>Vanilleae</taxon>
        <taxon>Vanilla</taxon>
    </lineage>
</organism>
<dbReference type="Gene3D" id="3.30.40.10">
    <property type="entry name" value="Zinc/RING finger domain, C3HC4 (zinc finger)"/>
    <property type="match status" value="1"/>
</dbReference>
<evidence type="ECO:0000256" key="1">
    <source>
        <dbReference type="ARBA" id="ARBA00009085"/>
    </source>
</evidence>
<dbReference type="InterPro" id="IPR001394">
    <property type="entry name" value="Peptidase_C19_UCH"/>
</dbReference>
<evidence type="ECO:0000256" key="6">
    <source>
        <dbReference type="SAM" id="MobiDB-lite"/>
    </source>
</evidence>
<evidence type="ECO:0000256" key="2">
    <source>
        <dbReference type="ARBA" id="ARBA00022723"/>
    </source>
</evidence>
<feature type="region of interest" description="Disordered" evidence="6">
    <location>
        <begin position="365"/>
        <end position="425"/>
    </location>
</feature>
<feature type="compositionally biased region" description="Polar residues" evidence="6">
    <location>
        <begin position="802"/>
        <end position="818"/>
    </location>
</feature>
<gene>
    <name evidence="9" type="ORF">HPP92_013626</name>
</gene>
<dbReference type="InterPro" id="IPR028889">
    <property type="entry name" value="USP"/>
</dbReference>
<dbReference type="PANTHER" id="PTHR21646">
    <property type="entry name" value="UBIQUITIN CARBOXYL-TERMINAL HYDROLASE"/>
    <property type="match status" value="1"/>
</dbReference>
<dbReference type="InterPro" id="IPR038765">
    <property type="entry name" value="Papain-like_cys_pep_sf"/>
</dbReference>
<keyword evidence="10" id="KW-1185">Reference proteome</keyword>
<dbReference type="PROSITE" id="PS00972">
    <property type="entry name" value="USP_1"/>
    <property type="match status" value="1"/>
</dbReference>
<feature type="domain" description="USP" evidence="7">
    <location>
        <begin position="208"/>
        <end position="1014"/>
    </location>
</feature>
<accession>A0A835UY64</accession>
<feature type="compositionally biased region" description="Basic residues" evidence="6">
    <location>
        <begin position="1"/>
        <end position="17"/>
    </location>
</feature>
<dbReference type="InterPro" id="IPR013083">
    <property type="entry name" value="Znf_RING/FYVE/PHD"/>
</dbReference>
<feature type="region of interest" description="Disordered" evidence="6">
    <location>
        <begin position="82"/>
        <end position="104"/>
    </location>
</feature>
<evidence type="ECO:0000256" key="4">
    <source>
        <dbReference type="ARBA" id="ARBA00022833"/>
    </source>
</evidence>
<keyword evidence="3 5" id="KW-0863">Zinc-finger</keyword>
<proteinExistence type="inferred from homology"/>
<protein>
    <recommendedName>
        <fullName evidence="11">Ubiquitinyl hydrolase 1</fullName>
    </recommendedName>
</protein>
<evidence type="ECO:0000313" key="9">
    <source>
        <dbReference type="EMBL" id="KAG0476785.1"/>
    </source>
</evidence>
<dbReference type="GO" id="GO:0004843">
    <property type="term" value="F:cysteine-type deubiquitinase activity"/>
    <property type="evidence" value="ECO:0007669"/>
    <property type="project" value="InterPro"/>
</dbReference>
<dbReference type="InterPro" id="IPR001607">
    <property type="entry name" value="Znf_UBP"/>
</dbReference>
<evidence type="ECO:0000313" key="10">
    <source>
        <dbReference type="Proteomes" id="UP000636800"/>
    </source>
</evidence>
<dbReference type="Pfam" id="PF00443">
    <property type="entry name" value="UCH"/>
    <property type="match status" value="1"/>
</dbReference>
<reference evidence="9 10" key="1">
    <citation type="journal article" date="2020" name="Nat. Food">
        <title>A phased Vanilla planifolia genome enables genetic improvement of flavour and production.</title>
        <authorList>
            <person name="Hasing T."/>
            <person name="Tang H."/>
            <person name="Brym M."/>
            <person name="Khazi F."/>
            <person name="Huang T."/>
            <person name="Chambers A.H."/>
        </authorList>
    </citation>
    <scope>NUCLEOTIDE SEQUENCE [LARGE SCALE GENOMIC DNA]</scope>
    <source>
        <tissue evidence="9">Leaf</tissue>
    </source>
</reference>
<dbReference type="AlphaFoldDB" id="A0A835UY64"/>
<keyword evidence="2" id="KW-0479">Metal-binding</keyword>
<comment type="similarity">
    <text evidence="1">Belongs to the peptidase C19 family.</text>
</comment>
<dbReference type="PROSITE" id="PS50271">
    <property type="entry name" value="ZF_UBP"/>
    <property type="match status" value="1"/>
</dbReference>
<dbReference type="InterPro" id="IPR050185">
    <property type="entry name" value="Ub_carboxyl-term_hydrolase"/>
</dbReference>
<dbReference type="PROSITE" id="PS00973">
    <property type="entry name" value="USP_2"/>
    <property type="match status" value="1"/>
</dbReference>
<dbReference type="SMART" id="SM00290">
    <property type="entry name" value="ZnF_UBP"/>
    <property type="match status" value="1"/>
</dbReference>
<dbReference type="SUPFAM" id="SSF54001">
    <property type="entry name" value="Cysteine proteinases"/>
    <property type="match status" value="1"/>
</dbReference>
<dbReference type="Proteomes" id="UP000636800">
    <property type="component" value="Chromosome 6"/>
</dbReference>
<feature type="compositionally biased region" description="Polar residues" evidence="6">
    <location>
        <begin position="191"/>
        <end position="201"/>
    </location>
</feature>
<dbReference type="Pfam" id="PF02148">
    <property type="entry name" value="zf-UBP"/>
    <property type="match status" value="1"/>
</dbReference>
<dbReference type="InterPro" id="IPR018200">
    <property type="entry name" value="USP_CS"/>
</dbReference>
<name>A0A835UY64_VANPL</name>
<evidence type="ECO:0000259" key="7">
    <source>
        <dbReference type="PROSITE" id="PS50235"/>
    </source>
</evidence>
<feature type="compositionally biased region" description="Basic and acidic residues" evidence="6">
    <location>
        <begin position="82"/>
        <end position="93"/>
    </location>
</feature>
<sequence length="1014" mass="112455">MGKKMKKKPPNTRKARPRASAGSTESVLEGSTAKISSVGEENRNAETCNHYSKTTKELHHILLNIRSSSDVAAACEHCREEPVSRKAGKDKGKQSKKKGGGTRAAEVKSDQILWVCLECGRYFCGGGVSVSEPYGHARRHAKQEHHQWAIRADNPLISWCYLCSSSITIQMPQEANVGVSEAGMNDRDGNYQGNEPLNSENKQGHTVRGLPNLGNTCFFNSVMQNLLAMGQFRDILVNLDRTFGPMTIALRMLFIETYRAEDSKSFMNPKALFGCISARAPQFRGYQQQDSHELLRYLLDGLRMEELNARKTSDVVDEQRKVQIKPGNTIVDTVFGGQLSSIVSCMECGHTSVVHEPFLDLSLPVPSKKTVPKKVPPPPPKRTKQNSRDKNKAKRFRERGVGEVSSVQENREVKSDGQSSECSESVISVPQKAYDTCLETHDMTWMDYLEASETQNGNEFGLYEMEASNLRCSNREQETEAESNSQCIIGSNVSGCSKDLTTSLDTFGQRSCTEVLDSFASISGVILLPYKELEQDLIGQEVNERAACAQNQLGTHHINISASESCATNSKCEQAEVEFDGFGDLFNEPEVTSDLKTEVNASEDMDITLLTGNINEYNEVEVDNMNARVSIDSCLALFTKPEILSDEQAWYCEHCSEMLSQENKQLGSSNLQNNAISEPFVNVKSMAAEDEFFSRNLASDSRGDSANVEDSDSVNLLSSSQNVDVLVEGQFDSCAMNLSQKSLHHAERSKNSGVITGNETLHLGENTLCNNQTSCLDVLSCDKETLNSEDAQCMPTPSVIGNSLAQDVSSNGESSSNDMNDDHVLEHGDKGPERTSVSFWSDTNAAPDDTFQKVSRMRKKGLNSGKIHPKKDHNLEGAKMIKRDATKRIFIDKVPPILTIHLNRFSQDARGRLTKLNGHVGFQETLDLRPYINPRYMEDRCLYRLIGVVEHSGHMGGGHYVAYVRGDRSKSRALTGSQCSTEQAWFYASDAHVREASLTEVLQSEAYILFYEKM</sequence>
<feature type="region of interest" description="Disordered" evidence="6">
    <location>
        <begin position="802"/>
        <end position="842"/>
    </location>
</feature>
<feature type="compositionally biased region" description="Basic residues" evidence="6">
    <location>
        <begin position="381"/>
        <end position="397"/>
    </location>
</feature>
<dbReference type="Gene3D" id="3.90.70.10">
    <property type="entry name" value="Cysteine proteinases"/>
    <property type="match status" value="2"/>
</dbReference>
<evidence type="ECO:0000259" key="8">
    <source>
        <dbReference type="PROSITE" id="PS50271"/>
    </source>
</evidence>
<dbReference type="SUPFAM" id="SSF57850">
    <property type="entry name" value="RING/U-box"/>
    <property type="match status" value="1"/>
</dbReference>
<evidence type="ECO:0000256" key="3">
    <source>
        <dbReference type="ARBA" id="ARBA00022771"/>
    </source>
</evidence>
<dbReference type="GO" id="GO:0008270">
    <property type="term" value="F:zinc ion binding"/>
    <property type="evidence" value="ECO:0007669"/>
    <property type="project" value="UniProtKB-KW"/>
</dbReference>
<feature type="region of interest" description="Disordered" evidence="6">
    <location>
        <begin position="1"/>
        <end position="44"/>
    </location>
</feature>
<comment type="caution">
    <text evidence="9">The sequence shown here is derived from an EMBL/GenBank/DDBJ whole genome shotgun (WGS) entry which is preliminary data.</text>
</comment>
<keyword evidence="4" id="KW-0862">Zinc</keyword>
<dbReference type="PROSITE" id="PS50235">
    <property type="entry name" value="USP_3"/>
    <property type="match status" value="1"/>
</dbReference>
<dbReference type="GO" id="GO:0016579">
    <property type="term" value="P:protein deubiquitination"/>
    <property type="evidence" value="ECO:0007669"/>
    <property type="project" value="InterPro"/>
</dbReference>
<dbReference type="PANTHER" id="PTHR21646:SF39">
    <property type="entry name" value="UBIQUITIN CARBOXYL-TERMINAL HYDROLASE 16"/>
    <property type="match status" value="1"/>
</dbReference>
<feature type="domain" description="UBP-type" evidence="8">
    <location>
        <begin position="73"/>
        <end position="188"/>
    </location>
</feature>
<feature type="compositionally biased region" description="Basic and acidic residues" evidence="6">
    <location>
        <begin position="820"/>
        <end position="833"/>
    </location>
</feature>
<evidence type="ECO:0008006" key="11">
    <source>
        <dbReference type="Google" id="ProtNLM"/>
    </source>
</evidence>
<feature type="compositionally biased region" description="Polar residues" evidence="6">
    <location>
        <begin position="416"/>
        <end position="425"/>
    </location>
</feature>